<protein>
    <submittedName>
        <fullName evidence="1">Uncharacterized protein</fullName>
    </submittedName>
</protein>
<proteinExistence type="predicted"/>
<reference evidence="1" key="1">
    <citation type="submission" date="2022-05" db="EMBL/GenBank/DDBJ databases">
        <title>Chromosome-level genome of Chaenocephalus aceratus.</title>
        <authorList>
            <person name="Park H."/>
        </authorList>
    </citation>
    <scope>NUCLEOTIDE SEQUENCE</scope>
    <source>
        <strain evidence="1">KU_202001</strain>
    </source>
</reference>
<sequence length="72" mass="8303">MRFLMRSARQRGDWWSGSSKKEKVKLREKLRLVTGRRGARRGGRGKRRWGNNLRLARNPLTPPPAGGEEQSC</sequence>
<keyword evidence="2" id="KW-1185">Reference proteome</keyword>
<name>A0ACB9XAW4_CHAAC</name>
<organism evidence="1 2">
    <name type="scientific">Chaenocephalus aceratus</name>
    <name type="common">Blackfin icefish</name>
    <name type="synonym">Chaenichthys aceratus</name>
    <dbReference type="NCBI Taxonomy" id="36190"/>
    <lineage>
        <taxon>Eukaryota</taxon>
        <taxon>Metazoa</taxon>
        <taxon>Chordata</taxon>
        <taxon>Craniata</taxon>
        <taxon>Vertebrata</taxon>
        <taxon>Euteleostomi</taxon>
        <taxon>Actinopterygii</taxon>
        <taxon>Neopterygii</taxon>
        <taxon>Teleostei</taxon>
        <taxon>Neoteleostei</taxon>
        <taxon>Acanthomorphata</taxon>
        <taxon>Eupercaria</taxon>
        <taxon>Perciformes</taxon>
        <taxon>Notothenioidei</taxon>
        <taxon>Channichthyidae</taxon>
        <taxon>Chaenocephalus</taxon>
    </lineage>
</organism>
<dbReference type="Proteomes" id="UP001057452">
    <property type="component" value="Chromosome 7"/>
</dbReference>
<evidence type="ECO:0000313" key="1">
    <source>
        <dbReference type="EMBL" id="KAI4823523.1"/>
    </source>
</evidence>
<dbReference type="EMBL" id="CM043791">
    <property type="protein sequence ID" value="KAI4823523.1"/>
    <property type="molecule type" value="Genomic_DNA"/>
</dbReference>
<comment type="caution">
    <text evidence="1">The sequence shown here is derived from an EMBL/GenBank/DDBJ whole genome shotgun (WGS) entry which is preliminary data.</text>
</comment>
<accession>A0ACB9XAW4</accession>
<gene>
    <name evidence="1" type="ORF">KUCAC02_012106</name>
</gene>
<evidence type="ECO:0000313" key="2">
    <source>
        <dbReference type="Proteomes" id="UP001057452"/>
    </source>
</evidence>